<dbReference type="Proteomes" id="UP000230750">
    <property type="component" value="Unassembled WGS sequence"/>
</dbReference>
<evidence type="ECO:0000259" key="2">
    <source>
        <dbReference type="PROSITE" id="PS51644"/>
    </source>
</evidence>
<evidence type="ECO:0000313" key="3">
    <source>
        <dbReference type="EMBL" id="PIK36455.1"/>
    </source>
</evidence>
<keyword evidence="4" id="KW-1185">Reference proteome</keyword>
<sequence length="339" mass="38632">MTDKAKLRDSVKKNVRALLISAPMGLSMREMERDYAEVICEPIPALQLGFNSAQDLLLDMPDVARPQWERGNLVLFGVADNTTKHIQRMVSRQRKDKAKYRRKEQLAPAVTASVPASLQSQVKTILKKHPAGISDEEFELTFYQYQNYNINFKKLGFQTLWEFFRAIPGVKASHTSKDEYDIFLVPGNVHAIPAGYEDRRRDDKEEETGASLSSDYMHKGQVRPSNQHERKSSSERQRDYPRENLPPRLSGQRMAPTNSRSPWALAGVPQPMKKAPITRGRGKSRDELPVESSNQRSSWTAVPVVKEDDDDDDDAFLPIEQDVEAPFEKDFVEDIKRAS</sequence>
<dbReference type="CDD" id="cd09972">
    <property type="entry name" value="LOTUS_TDRD_OSKAR"/>
    <property type="match status" value="1"/>
</dbReference>
<reference evidence="3 4" key="1">
    <citation type="journal article" date="2017" name="PLoS Biol.">
        <title>The sea cucumber genome provides insights into morphological evolution and visceral regeneration.</title>
        <authorList>
            <person name="Zhang X."/>
            <person name="Sun L."/>
            <person name="Yuan J."/>
            <person name="Sun Y."/>
            <person name="Gao Y."/>
            <person name="Zhang L."/>
            <person name="Li S."/>
            <person name="Dai H."/>
            <person name="Hamel J.F."/>
            <person name="Liu C."/>
            <person name="Yu Y."/>
            <person name="Liu S."/>
            <person name="Lin W."/>
            <person name="Guo K."/>
            <person name="Jin S."/>
            <person name="Xu P."/>
            <person name="Storey K.B."/>
            <person name="Huan P."/>
            <person name="Zhang T."/>
            <person name="Zhou Y."/>
            <person name="Zhang J."/>
            <person name="Lin C."/>
            <person name="Li X."/>
            <person name="Xing L."/>
            <person name="Huo D."/>
            <person name="Sun M."/>
            <person name="Wang L."/>
            <person name="Mercier A."/>
            <person name="Li F."/>
            <person name="Yang H."/>
            <person name="Xiang J."/>
        </authorList>
    </citation>
    <scope>NUCLEOTIDE SEQUENCE [LARGE SCALE GENOMIC DNA]</scope>
    <source>
        <strain evidence="3">Shaxun</strain>
        <tissue evidence="3">Muscle</tissue>
    </source>
</reference>
<comment type="caution">
    <text evidence="3">The sequence shown here is derived from an EMBL/GenBank/DDBJ whole genome shotgun (WGS) entry which is preliminary data.</text>
</comment>
<feature type="domain" description="HTH OST-type" evidence="2">
    <location>
        <begin position="7"/>
        <end position="80"/>
    </location>
</feature>
<feature type="compositionally biased region" description="Polar residues" evidence="1">
    <location>
        <begin position="291"/>
        <end position="300"/>
    </location>
</feature>
<accession>A0A2G8JL61</accession>
<dbReference type="Pfam" id="PF12872">
    <property type="entry name" value="OST-HTH"/>
    <property type="match status" value="2"/>
</dbReference>
<feature type="compositionally biased region" description="Basic and acidic residues" evidence="1">
    <location>
        <begin position="226"/>
        <end position="242"/>
    </location>
</feature>
<dbReference type="CDD" id="cd08824">
    <property type="entry name" value="LOTUS"/>
    <property type="match status" value="1"/>
</dbReference>
<dbReference type="EMBL" id="MRZV01001672">
    <property type="protein sequence ID" value="PIK36455.1"/>
    <property type="molecule type" value="Genomic_DNA"/>
</dbReference>
<evidence type="ECO:0000313" key="4">
    <source>
        <dbReference type="Proteomes" id="UP000230750"/>
    </source>
</evidence>
<dbReference type="InterPro" id="IPR025605">
    <property type="entry name" value="OST-HTH/LOTUS_dom"/>
</dbReference>
<evidence type="ECO:0000256" key="1">
    <source>
        <dbReference type="SAM" id="MobiDB-lite"/>
    </source>
</evidence>
<organism evidence="3 4">
    <name type="scientific">Stichopus japonicus</name>
    <name type="common">Sea cucumber</name>
    <dbReference type="NCBI Taxonomy" id="307972"/>
    <lineage>
        <taxon>Eukaryota</taxon>
        <taxon>Metazoa</taxon>
        <taxon>Echinodermata</taxon>
        <taxon>Eleutherozoa</taxon>
        <taxon>Echinozoa</taxon>
        <taxon>Holothuroidea</taxon>
        <taxon>Aspidochirotacea</taxon>
        <taxon>Aspidochirotida</taxon>
        <taxon>Stichopodidae</taxon>
        <taxon>Apostichopus</taxon>
    </lineage>
</organism>
<protein>
    <recommendedName>
        <fullName evidence="2">HTH OST-type domain-containing protein</fullName>
    </recommendedName>
</protein>
<name>A0A2G8JL61_STIJA</name>
<dbReference type="AlphaFoldDB" id="A0A2G8JL61"/>
<dbReference type="InterPro" id="IPR041966">
    <property type="entry name" value="LOTUS-like"/>
</dbReference>
<dbReference type="PROSITE" id="PS51644">
    <property type="entry name" value="HTH_OST"/>
    <property type="match status" value="2"/>
</dbReference>
<feature type="domain" description="HTH OST-type" evidence="2">
    <location>
        <begin position="114"/>
        <end position="186"/>
    </location>
</feature>
<feature type="region of interest" description="Disordered" evidence="1">
    <location>
        <begin position="195"/>
        <end position="314"/>
    </location>
</feature>
<gene>
    <name evidence="3" type="ORF">BSL78_26713</name>
</gene>
<dbReference type="STRING" id="307972.A0A2G8JL61"/>
<dbReference type="Gene3D" id="3.30.420.610">
    <property type="entry name" value="LOTUS domain-like"/>
    <property type="match status" value="2"/>
</dbReference>
<dbReference type="OrthoDB" id="10052065at2759"/>
<proteinExistence type="predicted"/>